<dbReference type="AlphaFoldDB" id="A0A316G3J3"/>
<proteinExistence type="predicted"/>
<evidence type="ECO:0000313" key="2">
    <source>
        <dbReference type="Proteomes" id="UP000245390"/>
    </source>
</evidence>
<keyword evidence="2" id="KW-1185">Reference proteome</keyword>
<gene>
    <name evidence="1" type="ORF">C8D95_10733</name>
</gene>
<dbReference type="KEGG" id="salo:EF888_08125"/>
<comment type="caution">
    <text evidence="1">The sequence shown here is derived from an EMBL/GenBank/DDBJ whole genome shotgun (WGS) entry which is preliminary data.</text>
</comment>
<organism evidence="1 2">
    <name type="scientific">Silicimonas algicola</name>
    <dbReference type="NCBI Taxonomy" id="1826607"/>
    <lineage>
        <taxon>Bacteria</taxon>
        <taxon>Pseudomonadati</taxon>
        <taxon>Pseudomonadota</taxon>
        <taxon>Alphaproteobacteria</taxon>
        <taxon>Rhodobacterales</taxon>
        <taxon>Paracoccaceae</taxon>
    </lineage>
</organism>
<dbReference type="Proteomes" id="UP000245390">
    <property type="component" value="Unassembled WGS sequence"/>
</dbReference>
<name>A0A316G3J3_9RHOB</name>
<evidence type="ECO:0000313" key="1">
    <source>
        <dbReference type="EMBL" id="PWK55368.1"/>
    </source>
</evidence>
<sequence>MRVVRVHGTDVPELQVQALPGFSRRTAHEKIAQGKNDHFRTGIALLELRQRLKLAWINAGLFGGDRPGHAEKRHEHQHENRVAALSNEGSKRRNSAFSHARFLRQSRLKTLAQVAGCE</sequence>
<protein>
    <submittedName>
        <fullName evidence="1">Uncharacterized protein</fullName>
    </submittedName>
</protein>
<reference evidence="1 2" key="1">
    <citation type="submission" date="2018-05" db="EMBL/GenBank/DDBJ databases">
        <title>Genomic Encyclopedia of Type Strains, Phase IV (KMG-IV): sequencing the most valuable type-strain genomes for metagenomic binning, comparative biology and taxonomic classification.</title>
        <authorList>
            <person name="Goeker M."/>
        </authorList>
    </citation>
    <scope>NUCLEOTIDE SEQUENCE [LARGE SCALE GENOMIC DNA]</scope>
    <source>
        <strain evidence="1 2">DSM 103371</strain>
    </source>
</reference>
<dbReference type="EMBL" id="QGGV01000007">
    <property type="protein sequence ID" value="PWK55368.1"/>
    <property type="molecule type" value="Genomic_DNA"/>
</dbReference>
<accession>A0A316G3J3</accession>